<dbReference type="RefSeq" id="XP_025407995.1">
    <property type="nucleotide sequence ID" value="XM_025552210.1"/>
</dbReference>
<dbReference type="OrthoDB" id="443524at2759"/>
<sequence>MNKVSKYIQYLKKIYLLSRNLHIQHNVVQRHAFSTRISTSIYFQSYLKTIRHASSIGQSGYSNILATNDVLLTSIMNANKTSDILEMLRLHNSVMTTPQHLQALLSLFTLHKNKSNELSKEELIRSPEFTALCHKLQSRSRNLELKDVINCVKCLSYLGVSVNSNIMQIMLQLISKMINDMSLHQITFLHFLLKDLSSCPLVDALKLALPIVFETQVKYKLEDNVYWQIEFLNYITKQRLSQETYDFVMSKIIRNIDLLNYKMIKTLLLCLYYKDYSTEKYINVVNKCLDIYLDHIELVGNISDIEALLTRMINKYLYDSKEFYNEQFINKIIAYLMKKKMKFEEIGFVIKKLNKIGYVNRELLDYMTAQLINDHSILKRSRFSNLLSYIAGCANANHIPHGFIELKPYILERLNIQKDVIELPWLLVAFDLAVLDCWSEELLERVFSRNFLYGFLKRSDNVLDYIMLLKLYQATVTLYPGGYKGNLPPTDILEKAINLNQQNLDNFPLKAALEHGLGGEDYVLTGVKSKLGHFIDHLVVMRPGGYSVAIKKEIKTDKSNVFLENIEFNDNLVIGIFIYKPNNYVINLNCLRGPYILTNKTIEALGIVVLPISMDVWNGLIDYEKIPYIMRELQSKSSINLIEKNLVH</sequence>
<evidence type="ECO:0000313" key="3">
    <source>
        <dbReference type="RefSeq" id="XP_025407995.1"/>
    </source>
</evidence>
<evidence type="ECO:0000313" key="2">
    <source>
        <dbReference type="RefSeq" id="XP_025407994.1"/>
    </source>
</evidence>
<accession>A0A8B8FCD5</accession>
<evidence type="ECO:0000313" key="1">
    <source>
        <dbReference type="Proteomes" id="UP000694846"/>
    </source>
</evidence>
<keyword evidence="1" id="KW-1185">Reference proteome</keyword>
<dbReference type="RefSeq" id="XP_025407994.1">
    <property type="nucleotide sequence ID" value="XM_025552209.1"/>
</dbReference>
<gene>
    <name evidence="2 3" type="primary">LOC112681875</name>
</gene>
<dbReference type="AlphaFoldDB" id="A0A8B8FCD5"/>
<organism evidence="1 3">
    <name type="scientific">Sipha flava</name>
    <name type="common">yellow sugarcane aphid</name>
    <dbReference type="NCBI Taxonomy" id="143950"/>
    <lineage>
        <taxon>Eukaryota</taxon>
        <taxon>Metazoa</taxon>
        <taxon>Ecdysozoa</taxon>
        <taxon>Arthropoda</taxon>
        <taxon>Hexapoda</taxon>
        <taxon>Insecta</taxon>
        <taxon>Pterygota</taxon>
        <taxon>Neoptera</taxon>
        <taxon>Paraneoptera</taxon>
        <taxon>Hemiptera</taxon>
        <taxon>Sternorrhyncha</taxon>
        <taxon>Aphidomorpha</taxon>
        <taxon>Aphidoidea</taxon>
        <taxon>Aphididae</taxon>
        <taxon>Sipha</taxon>
    </lineage>
</organism>
<dbReference type="GeneID" id="112681875"/>
<proteinExistence type="predicted"/>
<name>A0A8B8FCD5_9HEMI</name>
<dbReference type="Proteomes" id="UP000694846">
    <property type="component" value="Unplaced"/>
</dbReference>
<reference evidence="2 3" key="1">
    <citation type="submission" date="2025-04" db="UniProtKB">
        <authorList>
            <consortium name="RefSeq"/>
        </authorList>
    </citation>
    <scope>IDENTIFICATION</scope>
    <source>
        <tissue evidence="2 3">Whole body</tissue>
    </source>
</reference>
<protein>
    <submittedName>
        <fullName evidence="2 3">Uncharacterized protein LOC112681875</fullName>
    </submittedName>
</protein>